<protein>
    <recommendedName>
        <fullName evidence="3">MmcQ/YjbR family DNA-binding protein</fullName>
    </recommendedName>
</protein>
<reference evidence="1 2" key="1">
    <citation type="submission" date="2016-03" db="EMBL/GenBank/DDBJ databases">
        <title>Genome sequence of Rhodococcus kyotonensis KB10.</title>
        <authorList>
            <person name="Jeong H."/>
            <person name="Hong C.E."/>
            <person name="Jo S.H."/>
            <person name="Park J.M."/>
        </authorList>
    </citation>
    <scope>NUCLEOTIDE SEQUENCE [LARGE SCALE GENOMIC DNA]</scope>
    <source>
        <strain evidence="1 2">KB10</strain>
    </source>
</reference>
<dbReference type="SUPFAM" id="SSF142906">
    <property type="entry name" value="YjbR-like"/>
    <property type="match status" value="1"/>
</dbReference>
<organism evidence="1 2">
    <name type="scientific">Rhodococcoides kyotonense</name>
    <dbReference type="NCBI Taxonomy" id="398843"/>
    <lineage>
        <taxon>Bacteria</taxon>
        <taxon>Bacillati</taxon>
        <taxon>Actinomycetota</taxon>
        <taxon>Actinomycetes</taxon>
        <taxon>Mycobacteriales</taxon>
        <taxon>Nocardiaceae</taxon>
        <taxon>Rhodococcoides</taxon>
    </lineage>
</organism>
<proteinExistence type="predicted"/>
<dbReference type="Proteomes" id="UP000077519">
    <property type="component" value="Unassembled WGS sequence"/>
</dbReference>
<dbReference type="Gene3D" id="3.90.1150.30">
    <property type="match status" value="1"/>
</dbReference>
<sequence length="106" mass="11603">MHAHCAALPDAELTHPFGPETSVYKTGGKIFAVLGAGDDGNDRLTLKCAPEHAEVLVGEHTHIVPGYHMNKRHWVTIRLDGDVPDGLVEDLIEESHALVHRKRGAR</sequence>
<evidence type="ECO:0008006" key="3">
    <source>
        <dbReference type="Google" id="ProtNLM"/>
    </source>
</evidence>
<evidence type="ECO:0000313" key="2">
    <source>
        <dbReference type="Proteomes" id="UP000077519"/>
    </source>
</evidence>
<accession>A0A177Y9C7</accession>
<dbReference type="EMBL" id="LVHI01000026">
    <property type="protein sequence ID" value="OAK52103.1"/>
    <property type="molecule type" value="Genomic_DNA"/>
</dbReference>
<comment type="caution">
    <text evidence="1">The sequence shown here is derived from an EMBL/GenBank/DDBJ whole genome shotgun (WGS) entry which is preliminary data.</text>
</comment>
<dbReference type="Pfam" id="PF04237">
    <property type="entry name" value="YjbR"/>
    <property type="match status" value="1"/>
</dbReference>
<name>A0A177Y9C7_9NOCA</name>
<gene>
    <name evidence="1" type="ORF">A3K89_25085</name>
</gene>
<dbReference type="PANTHER" id="PTHR35145">
    <property type="entry name" value="CYTOPLASMIC PROTEIN-RELATED"/>
    <property type="match status" value="1"/>
</dbReference>
<keyword evidence="2" id="KW-1185">Reference proteome</keyword>
<dbReference type="AlphaFoldDB" id="A0A177Y9C7"/>
<dbReference type="InterPro" id="IPR038056">
    <property type="entry name" value="YjbR-like_sf"/>
</dbReference>
<evidence type="ECO:0000313" key="1">
    <source>
        <dbReference type="EMBL" id="OAK52103.1"/>
    </source>
</evidence>
<dbReference type="InterPro" id="IPR058532">
    <property type="entry name" value="YjbR/MT2646/Rv2570-like"/>
</dbReference>
<dbReference type="InterPro" id="IPR007351">
    <property type="entry name" value="YjbR"/>
</dbReference>
<dbReference type="PANTHER" id="PTHR35145:SF1">
    <property type="entry name" value="CYTOPLASMIC PROTEIN"/>
    <property type="match status" value="1"/>
</dbReference>